<keyword evidence="3" id="KW-0238">DNA-binding</keyword>
<accession>A0A1G6IJD1</accession>
<dbReference type="GO" id="GO:0015074">
    <property type="term" value="P:DNA integration"/>
    <property type="evidence" value="ECO:0007669"/>
    <property type="project" value="UniProtKB-KW"/>
</dbReference>
<keyword evidence="4" id="KW-0233">DNA recombination</keyword>
<evidence type="ECO:0000256" key="3">
    <source>
        <dbReference type="ARBA" id="ARBA00023125"/>
    </source>
</evidence>
<dbReference type="Gene3D" id="3.30.160.390">
    <property type="entry name" value="Integrase, DNA-binding domain"/>
    <property type="match status" value="1"/>
</dbReference>
<keyword evidence="2" id="KW-0229">DNA integration</keyword>
<feature type="domain" description="Tyr recombinase" evidence="5">
    <location>
        <begin position="173"/>
        <end position="350"/>
    </location>
</feature>
<dbReference type="InterPro" id="IPR025166">
    <property type="entry name" value="Integrase_DNA_bind_dom"/>
</dbReference>
<organism evidence="6 7">
    <name type="scientific">Acinetobacter kookii</name>
    <dbReference type="NCBI Taxonomy" id="1226327"/>
    <lineage>
        <taxon>Bacteria</taxon>
        <taxon>Pseudomonadati</taxon>
        <taxon>Pseudomonadota</taxon>
        <taxon>Gammaproteobacteria</taxon>
        <taxon>Moraxellales</taxon>
        <taxon>Moraxellaceae</taxon>
        <taxon>Acinetobacter</taxon>
    </lineage>
</organism>
<dbReference type="InterPro" id="IPR010998">
    <property type="entry name" value="Integrase_recombinase_N"/>
</dbReference>
<dbReference type="Gene3D" id="1.10.150.130">
    <property type="match status" value="1"/>
</dbReference>
<evidence type="ECO:0000256" key="4">
    <source>
        <dbReference type="ARBA" id="ARBA00023172"/>
    </source>
</evidence>
<dbReference type="Pfam" id="PF00589">
    <property type="entry name" value="Phage_integrase"/>
    <property type="match status" value="1"/>
</dbReference>
<dbReference type="PROSITE" id="PS51898">
    <property type="entry name" value="TYR_RECOMBINASE"/>
    <property type="match status" value="1"/>
</dbReference>
<keyword evidence="7" id="KW-1185">Reference proteome</keyword>
<dbReference type="GO" id="GO:0003677">
    <property type="term" value="F:DNA binding"/>
    <property type="evidence" value="ECO:0007669"/>
    <property type="project" value="UniProtKB-KW"/>
</dbReference>
<evidence type="ECO:0000313" key="6">
    <source>
        <dbReference type="EMBL" id="SDC06639.1"/>
    </source>
</evidence>
<reference evidence="7" key="1">
    <citation type="submission" date="2016-09" db="EMBL/GenBank/DDBJ databases">
        <authorList>
            <person name="Varghese N."/>
            <person name="Submissions S."/>
        </authorList>
    </citation>
    <scope>NUCLEOTIDE SEQUENCE [LARGE SCALE GENOMIC DNA]</scope>
    <source>
        <strain evidence="7">ANC 4667</strain>
    </source>
</reference>
<dbReference type="InterPro" id="IPR013762">
    <property type="entry name" value="Integrase-like_cat_sf"/>
</dbReference>
<dbReference type="InterPro" id="IPR011010">
    <property type="entry name" value="DNA_brk_join_enz"/>
</dbReference>
<proteinExistence type="inferred from homology"/>
<evidence type="ECO:0000313" key="7">
    <source>
        <dbReference type="Proteomes" id="UP000243468"/>
    </source>
</evidence>
<name>A0A1G6IJD1_9GAMM</name>
<dbReference type="CDD" id="cd00801">
    <property type="entry name" value="INT_P4_C"/>
    <property type="match status" value="1"/>
</dbReference>
<dbReference type="InterPro" id="IPR050808">
    <property type="entry name" value="Phage_Integrase"/>
</dbReference>
<dbReference type="InterPro" id="IPR053876">
    <property type="entry name" value="Phage_int_M"/>
</dbReference>
<dbReference type="EMBL" id="FMYO01000003">
    <property type="protein sequence ID" value="SDC06639.1"/>
    <property type="molecule type" value="Genomic_DNA"/>
</dbReference>
<dbReference type="InterPro" id="IPR002104">
    <property type="entry name" value="Integrase_catalytic"/>
</dbReference>
<gene>
    <name evidence="6" type="ORF">SAMN05421732_10350</name>
</gene>
<dbReference type="Pfam" id="PF22022">
    <property type="entry name" value="Phage_int_M"/>
    <property type="match status" value="1"/>
</dbReference>
<dbReference type="GO" id="GO:0006310">
    <property type="term" value="P:DNA recombination"/>
    <property type="evidence" value="ECO:0007669"/>
    <property type="project" value="UniProtKB-KW"/>
</dbReference>
<sequence>MKVQTSGKKSWQLRLKNNEGKWTWVGLGSYPDVSVKNARAQALKFQSGELQIVTRSERLKQAQRDESELFEYLMRDWIDTKKNTWDPTTFKKEVQSIEKHLLPVFGQRKYKDITSGEWLEFFQTKQREEKIFNRIEKLVSYCRNAYDLAVFKDEIKFNPLTGIQKFLDKSNPGCMKHIPIKELPEMIGKIREYRSEEISIGLELLIHMFPRPGELRQAQWKQFDFDERVWIRPGSIMKKGIEHGIPLSDQAITLLTRLKSISKRESDYLFPARDSVNKSISNLTFNTALNRLGYFGKQNPHGFRHIASTKLNDKFSDRSQVIESALAHLKSGVKGAYDKGAHLRERYEIMQYWSDYLEQICGPREFPKIHVS</sequence>
<dbReference type="PANTHER" id="PTHR30629">
    <property type="entry name" value="PROPHAGE INTEGRASE"/>
    <property type="match status" value="1"/>
</dbReference>
<dbReference type="Gene3D" id="1.10.443.10">
    <property type="entry name" value="Intergrase catalytic core"/>
    <property type="match status" value="1"/>
</dbReference>
<dbReference type="Proteomes" id="UP000243468">
    <property type="component" value="Unassembled WGS sequence"/>
</dbReference>
<evidence type="ECO:0000259" key="5">
    <source>
        <dbReference type="PROSITE" id="PS51898"/>
    </source>
</evidence>
<dbReference type="PANTHER" id="PTHR30629:SF2">
    <property type="entry name" value="PROPHAGE INTEGRASE INTS-RELATED"/>
    <property type="match status" value="1"/>
</dbReference>
<dbReference type="InterPro" id="IPR038488">
    <property type="entry name" value="Integrase_DNA-bd_sf"/>
</dbReference>
<evidence type="ECO:0000256" key="1">
    <source>
        <dbReference type="ARBA" id="ARBA00008857"/>
    </source>
</evidence>
<comment type="similarity">
    <text evidence="1">Belongs to the 'phage' integrase family.</text>
</comment>
<evidence type="ECO:0000256" key="2">
    <source>
        <dbReference type="ARBA" id="ARBA00022908"/>
    </source>
</evidence>
<protein>
    <submittedName>
        <fullName evidence="6">Integrase</fullName>
    </submittedName>
</protein>
<dbReference type="AlphaFoldDB" id="A0A1G6IJD1"/>
<dbReference type="Pfam" id="PF13356">
    <property type="entry name" value="Arm-DNA-bind_3"/>
    <property type="match status" value="1"/>
</dbReference>
<dbReference type="SUPFAM" id="SSF56349">
    <property type="entry name" value="DNA breaking-rejoining enzymes"/>
    <property type="match status" value="1"/>
</dbReference>